<comment type="subcellular location">
    <subcellularLocation>
        <location evidence="2">Cell membrane</location>
    </subcellularLocation>
</comment>
<evidence type="ECO:0000256" key="13">
    <source>
        <dbReference type="ARBA" id="ARBA00043078"/>
    </source>
</evidence>
<keyword evidence="15" id="KW-0732">Signal</keyword>
<reference evidence="16 17" key="1">
    <citation type="journal article" date="2014" name="Genome Biol. Evol.">
        <title>The secreted proteins of Achlya hypogyna and Thraustotheca clavata identify the ancestral oomycete secretome and reveal gene acquisitions by horizontal gene transfer.</title>
        <authorList>
            <person name="Misner I."/>
            <person name="Blouin N."/>
            <person name="Leonard G."/>
            <person name="Richards T.A."/>
            <person name="Lane C.E."/>
        </authorList>
    </citation>
    <scope>NUCLEOTIDE SEQUENCE [LARGE SCALE GENOMIC DNA]</scope>
    <source>
        <strain evidence="16 17">ATCC 48635</strain>
    </source>
</reference>
<gene>
    <name evidence="16" type="ORF">ACHHYP_16958</name>
</gene>
<keyword evidence="9" id="KW-0961">Cell wall biogenesis/degradation</keyword>
<evidence type="ECO:0000256" key="14">
    <source>
        <dbReference type="PIRSR" id="PIRSR613078-2"/>
    </source>
</evidence>
<accession>A0A1V9Y5F9</accession>
<sequence length="570" mass="62411">MISKILVVVATLIANVAAMGVAYDTYNFQNIDRHFDVIHQRFQTVRTFQTYIYGSRNVIDAASDHGLGIYAGVWIRGPDYYNDIQAIIDGYYRHPHALKAVFVGNEDLDNGWNVQQVIDKVNEVRNRLRAANIQVRVGSVQTDGGWLNNPRLADACDIMGVNIYSFFGGSLEGRWNAMVSRFGGNKLMITETGWPFGGGSYGGNVASYSNAVNYFNQVASWYSAGNGGEDVMYFMFHDNPGKSPDYEKQFGLADSNANWKFNFAAPTRSSSPSHGSCSPPEWNTDYPGNDLFSFRITGDMASLIAQCCGKCTSTSGCAGYAITNNICYIKSVMKGRRALAALDAANPLLPGWSRLFLCRHGETNYNREGRFQGRGIDSALNDLGVKQAQALGIAFQRVPLKGVFSSTLSRAKSTAAMISQHHPGAQTGVVDGIEEMGYGENEGKLLAESAHLLSAVIDRWNDGDMAAAWPGGESASDVEARGTKALIKLATTHADLDRIAVVCHGRFNRVVLASLLHGDLRAMSGIEQDNTCVNVLDVQLATGAVQAHSLNNTHHWQYIFHHTHFWFCPL</sequence>
<dbReference type="InterPro" id="IPR013078">
    <property type="entry name" value="His_Pase_superF_clade-1"/>
</dbReference>
<keyword evidence="6" id="KW-0472">Membrane</keyword>
<dbReference type="GO" id="GO:0000272">
    <property type="term" value="P:polysaccharide catabolic process"/>
    <property type="evidence" value="ECO:0007669"/>
    <property type="project" value="UniProtKB-KW"/>
</dbReference>
<feature type="binding site" evidence="14">
    <location>
        <begin position="359"/>
        <end position="366"/>
    </location>
    <ligand>
        <name>substrate</name>
    </ligand>
</feature>
<evidence type="ECO:0000313" key="16">
    <source>
        <dbReference type="EMBL" id="OQR80965.1"/>
    </source>
</evidence>
<dbReference type="Gene3D" id="3.50.4.10">
    <property type="entry name" value="Hepatocyte Growth Factor"/>
    <property type="match status" value="1"/>
</dbReference>
<comment type="catalytic activity">
    <reaction evidence="1">
        <text>Hydrolysis of (1-&gt;3)-beta-D-glucosidic linkages in (1-&gt;3)-beta-D-glucans.</text>
        <dbReference type="EC" id="3.2.1.39"/>
    </reaction>
</comment>
<evidence type="ECO:0000256" key="1">
    <source>
        <dbReference type="ARBA" id="ARBA00000382"/>
    </source>
</evidence>
<dbReference type="Pfam" id="PF00300">
    <property type="entry name" value="His_Phos_1"/>
    <property type="match status" value="1"/>
</dbReference>
<dbReference type="GO" id="GO:0042973">
    <property type="term" value="F:glucan endo-1,3-beta-D-glucosidase activity"/>
    <property type="evidence" value="ECO:0007669"/>
    <property type="project" value="UniProtKB-EC"/>
</dbReference>
<dbReference type="EMBL" id="JNBR01002851">
    <property type="protein sequence ID" value="OQR80965.1"/>
    <property type="molecule type" value="Genomic_DNA"/>
</dbReference>
<dbReference type="SUPFAM" id="SSF53254">
    <property type="entry name" value="Phosphoglycerate mutase-like"/>
    <property type="match status" value="1"/>
</dbReference>
<dbReference type="InterPro" id="IPR029033">
    <property type="entry name" value="His_PPase_superfam"/>
</dbReference>
<dbReference type="GO" id="GO:0071555">
    <property type="term" value="P:cell wall organization"/>
    <property type="evidence" value="ECO:0007669"/>
    <property type="project" value="UniProtKB-KW"/>
</dbReference>
<evidence type="ECO:0000256" key="6">
    <source>
        <dbReference type="ARBA" id="ARBA00023136"/>
    </source>
</evidence>
<keyword evidence="17" id="KW-1185">Reference proteome</keyword>
<dbReference type="Gene3D" id="3.40.50.1240">
    <property type="entry name" value="Phosphoglycerate mutase-like"/>
    <property type="match status" value="1"/>
</dbReference>
<dbReference type="OrthoDB" id="77201at2759"/>
<dbReference type="Gene3D" id="3.20.20.80">
    <property type="entry name" value="Glycosidases"/>
    <property type="match status" value="1"/>
</dbReference>
<keyword evidence="4" id="KW-1003">Cell membrane</keyword>
<evidence type="ECO:0000256" key="4">
    <source>
        <dbReference type="ARBA" id="ARBA00022475"/>
    </source>
</evidence>
<dbReference type="InterPro" id="IPR050732">
    <property type="entry name" value="Beta-glucan_modifiers"/>
</dbReference>
<evidence type="ECO:0000256" key="11">
    <source>
        <dbReference type="ARBA" id="ARBA00037649"/>
    </source>
</evidence>
<dbReference type="STRING" id="1202772.A0A1V9Y5F9"/>
<evidence type="ECO:0000256" key="7">
    <source>
        <dbReference type="ARBA" id="ARBA00023180"/>
    </source>
</evidence>
<feature type="signal peptide" evidence="15">
    <location>
        <begin position="1"/>
        <end position="18"/>
    </location>
</feature>
<dbReference type="InterPro" id="IPR017853">
    <property type="entry name" value="GH"/>
</dbReference>
<dbReference type="GO" id="GO:0005886">
    <property type="term" value="C:plasma membrane"/>
    <property type="evidence" value="ECO:0007669"/>
    <property type="project" value="UniProtKB-SubCell"/>
</dbReference>
<evidence type="ECO:0000256" key="2">
    <source>
        <dbReference type="ARBA" id="ARBA00004236"/>
    </source>
</evidence>
<dbReference type="PANTHER" id="PTHR16631">
    <property type="entry name" value="GLUCAN 1,3-BETA-GLUCOSIDASE"/>
    <property type="match status" value="1"/>
</dbReference>
<dbReference type="AlphaFoldDB" id="A0A1V9Y5F9"/>
<evidence type="ECO:0000256" key="15">
    <source>
        <dbReference type="SAM" id="SignalP"/>
    </source>
</evidence>
<comment type="caution">
    <text evidence="16">The sequence shown here is derived from an EMBL/GenBank/DDBJ whole genome shotgun (WGS) entry which is preliminary data.</text>
</comment>
<evidence type="ECO:0000256" key="12">
    <source>
        <dbReference type="ARBA" id="ARBA00042373"/>
    </source>
</evidence>
<evidence type="ECO:0000256" key="8">
    <source>
        <dbReference type="ARBA" id="ARBA00023277"/>
    </source>
</evidence>
<comment type="function">
    <text evidence="11">Glucanases play a role in cell expansion during growth, in cell-cell fusion during mating, and in spore release during sporulation. This enzyme may be involved in beta-glucan degradation. Active on laminarin and lichenan.</text>
</comment>
<name>A0A1V9Y5F9_ACHHY</name>
<evidence type="ECO:0000256" key="10">
    <source>
        <dbReference type="ARBA" id="ARBA00023326"/>
    </source>
</evidence>
<dbReference type="CDD" id="cd07067">
    <property type="entry name" value="HP_PGM_like"/>
    <property type="match status" value="1"/>
</dbReference>
<keyword evidence="7" id="KW-0325">Glycoprotein</keyword>
<organism evidence="16 17">
    <name type="scientific">Achlya hypogyna</name>
    <name type="common">Oomycete</name>
    <name type="synonym">Protoachlya hypogyna</name>
    <dbReference type="NCBI Taxonomy" id="1202772"/>
    <lineage>
        <taxon>Eukaryota</taxon>
        <taxon>Sar</taxon>
        <taxon>Stramenopiles</taxon>
        <taxon>Oomycota</taxon>
        <taxon>Saprolegniomycetes</taxon>
        <taxon>Saprolegniales</taxon>
        <taxon>Achlyaceae</taxon>
        <taxon>Achlya</taxon>
    </lineage>
</organism>
<dbReference type="EC" id="3.2.1.39" evidence="3"/>
<proteinExistence type="predicted"/>
<evidence type="ECO:0000256" key="5">
    <source>
        <dbReference type="ARBA" id="ARBA00022801"/>
    </source>
</evidence>
<feature type="chain" id="PRO_5010739007" description="glucan endo-1,3-beta-D-glucosidase" evidence="15">
    <location>
        <begin position="19"/>
        <end position="570"/>
    </location>
</feature>
<dbReference type="SUPFAM" id="SSF51445">
    <property type="entry name" value="(Trans)glycosidases"/>
    <property type="match status" value="1"/>
</dbReference>
<protein>
    <recommendedName>
        <fullName evidence="3">glucan endo-1,3-beta-D-glucosidase</fullName>
        <ecNumber evidence="3">3.2.1.39</ecNumber>
    </recommendedName>
    <alternativeName>
        <fullName evidence="13">Endo-1,3-beta-glucanase btgC</fullName>
    </alternativeName>
    <alternativeName>
        <fullName evidence="12">Laminarinase btgC</fullName>
    </alternativeName>
</protein>
<dbReference type="SMART" id="SM00855">
    <property type="entry name" value="PGAM"/>
    <property type="match status" value="1"/>
</dbReference>
<keyword evidence="8" id="KW-0119">Carbohydrate metabolism</keyword>
<dbReference type="PANTHER" id="PTHR16631:SF17">
    <property type="entry name" value="GLUCAN ENDO-1,3-BETA-GLUCOSIDASE BTGC"/>
    <property type="match status" value="1"/>
</dbReference>
<dbReference type="Proteomes" id="UP000243579">
    <property type="component" value="Unassembled WGS sequence"/>
</dbReference>
<feature type="binding site" evidence="14">
    <location>
        <position position="410"/>
    </location>
    <ligand>
        <name>substrate</name>
    </ligand>
</feature>
<keyword evidence="10" id="KW-0624">Polysaccharide degradation</keyword>
<dbReference type="InterPro" id="IPR001345">
    <property type="entry name" value="PG/BPGM_mutase_AS"/>
</dbReference>
<evidence type="ECO:0000313" key="17">
    <source>
        <dbReference type="Proteomes" id="UP000243579"/>
    </source>
</evidence>
<keyword evidence="5" id="KW-0378">Hydrolase</keyword>
<evidence type="ECO:0000256" key="3">
    <source>
        <dbReference type="ARBA" id="ARBA00012780"/>
    </source>
</evidence>
<dbReference type="PROSITE" id="PS00175">
    <property type="entry name" value="PG_MUTASE"/>
    <property type="match status" value="1"/>
</dbReference>
<evidence type="ECO:0000256" key="9">
    <source>
        <dbReference type="ARBA" id="ARBA00023316"/>
    </source>
</evidence>